<evidence type="ECO:0000259" key="2">
    <source>
        <dbReference type="Pfam" id="PF04773"/>
    </source>
</evidence>
<dbReference type="OrthoDB" id="704021at2"/>
<dbReference type="PANTHER" id="PTHR30273:SF2">
    <property type="entry name" value="PROTEIN FECR"/>
    <property type="match status" value="1"/>
</dbReference>
<dbReference type="FunFam" id="2.60.120.1440:FF:000001">
    <property type="entry name" value="Putative anti-sigma factor"/>
    <property type="match status" value="1"/>
</dbReference>
<dbReference type="EMBL" id="FPAG01000009">
    <property type="protein sequence ID" value="SFT11297.1"/>
    <property type="molecule type" value="Genomic_DNA"/>
</dbReference>
<feature type="transmembrane region" description="Helical" evidence="1">
    <location>
        <begin position="72"/>
        <end position="91"/>
    </location>
</feature>
<accession>A0A1I6VC97</accession>
<sequence>MNQNQLKKYINNDLSETEKEEVLNWINSDVRHQELYNQLKTEHTLHLLKQEQHSTSDYSFITKKKKRKQFKIYAAAVTILVLCIVSIKYSSSILEQGVLPNLVSVTNINGAHKNVTLPDGTSVTLNSNSSISYPEKFNDSVRYVNLSGEAYFDVQHNPNKPFIVDVNGIDIRVLGTSFNVKAYDEDQKVETTLVSGKVEIWDDSKEKNLTLSPSERATFNKKKQNLRKEKVNSDDIIAWKEGKLIFKQVPLKHVIKDLERKYGVDITVKSRDLNNYKYTGTFNNLTLDETLDILEISLSINYTKSNKKIIISKKPITE</sequence>
<dbReference type="PIRSF" id="PIRSF018266">
    <property type="entry name" value="FecR"/>
    <property type="match status" value="1"/>
</dbReference>
<dbReference type="InterPro" id="IPR012373">
    <property type="entry name" value="Ferrdict_sens_TM"/>
</dbReference>
<dbReference type="Proteomes" id="UP000183209">
    <property type="component" value="Unassembled WGS sequence"/>
</dbReference>
<dbReference type="Gene3D" id="3.55.50.30">
    <property type="match status" value="1"/>
</dbReference>
<evidence type="ECO:0000313" key="4">
    <source>
        <dbReference type="EMBL" id="SFT11297.1"/>
    </source>
</evidence>
<organism evidence="4 5">
    <name type="scientific">Zhouia amylolytica</name>
    <dbReference type="NCBI Taxonomy" id="376730"/>
    <lineage>
        <taxon>Bacteria</taxon>
        <taxon>Pseudomonadati</taxon>
        <taxon>Bacteroidota</taxon>
        <taxon>Flavobacteriia</taxon>
        <taxon>Flavobacteriales</taxon>
        <taxon>Flavobacteriaceae</taxon>
        <taxon>Zhouia</taxon>
    </lineage>
</organism>
<dbReference type="Gene3D" id="2.60.120.1440">
    <property type="match status" value="1"/>
</dbReference>
<dbReference type="GO" id="GO:0016989">
    <property type="term" value="F:sigma factor antagonist activity"/>
    <property type="evidence" value="ECO:0007669"/>
    <property type="project" value="TreeGrafter"/>
</dbReference>
<dbReference type="RefSeq" id="WP_074979856.1">
    <property type="nucleotide sequence ID" value="NZ_FPAG01000009.1"/>
</dbReference>
<dbReference type="InterPro" id="IPR032508">
    <property type="entry name" value="FecR_C"/>
</dbReference>
<dbReference type="Pfam" id="PF16344">
    <property type="entry name" value="FecR_C"/>
    <property type="match status" value="1"/>
</dbReference>
<evidence type="ECO:0000313" key="5">
    <source>
        <dbReference type="Proteomes" id="UP000183209"/>
    </source>
</evidence>
<keyword evidence="1" id="KW-0812">Transmembrane</keyword>
<dbReference type="AlphaFoldDB" id="A0A1I6VC97"/>
<keyword evidence="1" id="KW-1133">Transmembrane helix</keyword>
<dbReference type="InterPro" id="IPR006860">
    <property type="entry name" value="FecR"/>
</dbReference>
<keyword evidence="1" id="KW-0472">Membrane</keyword>
<evidence type="ECO:0000256" key="1">
    <source>
        <dbReference type="SAM" id="Phobius"/>
    </source>
</evidence>
<reference evidence="4 5" key="1">
    <citation type="submission" date="2016-10" db="EMBL/GenBank/DDBJ databases">
        <authorList>
            <person name="de Groot N.N."/>
        </authorList>
    </citation>
    <scope>NUCLEOTIDE SEQUENCE [LARGE SCALE GENOMIC DNA]</scope>
    <source>
        <strain evidence="4 5">CGMCC 1.6114</strain>
    </source>
</reference>
<feature type="domain" description="FecR protein" evidence="2">
    <location>
        <begin position="109"/>
        <end position="199"/>
    </location>
</feature>
<evidence type="ECO:0000259" key="3">
    <source>
        <dbReference type="Pfam" id="PF16344"/>
    </source>
</evidence>
<name>A0A1I6VC97_9FLAO</name>
<protein>
    <submittedName>
        <fullName evidence="4">FecR family protein</fullName>
    </submittedName>
</protein>
<dbReference type="Pfam" id="PF04773">
    <property type="entry name" value="FecR"/>
    <property type="match status" value="1"/>
</dbReference>
<proteinExistence type="predicted"/>
<feature type="domain" description="Protein FecR C-terminal" evidence="3">
    <location>
        <begin position="243"/>
        <end position="311"/>
    </location>
</feature>
<gene>
    <name evidence="4" type="ORF">SAMN04487906_2980</name>
</gene>
<dbReference type="PANTHER" id="PTHR30273">
    <property type="entry name" value="PERIPLASMIC SIGNAL SENSOR AND SIGMA FACTOR ACTIVATOR FECR-RELATED"/>
    <property type="match status" value="1"/>
</dbReference>